<sequence>MSSGGGKASTPKLLDDNLKSKQFYRVLDLISEGPIYGPVDQEHLSSFKLNKTPVTDATGSVSVNGVSVAWRPGSETQSPINGFSAIEATTIVNTEVTYDTPLVRTITDQDVTRVRFNVGVTGLVEQDTKGNQKNTSVTLVLESRTGASGWVIEKTVTITGKISGEYLEAHLIDAPDIKPFDIRVRRITPDSSSDLLSNGTVWNSYSEITDDNLSYPYSAIAGAVIDRDQYTDTPSRTYHLRGLIVSVPDNYDPIARTYSGLWLGGFKQAWTNNPAWLFRELAKNTRFGLAKRAGYIDVDDGALYILSQYCDQLVDDGYGGKEPRMTLNAYITGQASARDILDKIAGMFRGIALWDGMRLTVMLDAPQDAIATITNANVVDGEFKRSSVKRSEKYNAVVVSWTDPDNGWEQVKEYVSDDDMIARGNYNETTLEAFGCTSRGQAWRAGKWLLETAKRESSRLTFQMPRDAIHFTPGDIVEIMDNNYAGARLGGRIMSHSGNKITVDAVDSSLIGGGDTMSIMGSNGKFVKYVIDGVANNVVTLKTTPSWVRDGTVFAISTSSVSTRLFRILSVAETENNSVYSITASQHDPNKQAIVDEGAVFDIPSDTLNGYRVPNIENLRIINTNSETIQVTATWETATTTKKLMFELYVYSADGKLVAQYETDQFRYEFYGLNAGSYTLGVRGRNENGMKGAETQVSLIIGAPNPPNSVQWIPGPLQATLVPVMSVTATSDTSFEFWYAGETPIPLSDDIENKAQFLGRGNQWTIQKLKFDHVYYVYVRTRNAFGVSGFVEASGKPTDDFSDITNAILEEIKETDTFKDLIESAVESSEKFAELADAIKENANGLAAAVGSNKQTAEAIIGNAMAIADVVVRQTAQQGANSAKFEQLREVIATETEARVTDVTRLEAKTAQNEAGITDVRQALATETEARASAVSQLTAATQAASDKADSAAAVGAQNTASITDLSQVVTDLDSSMASRLEELGAQTDKASGGIQNNAIALITSTLAQVDQQVRLSAQYGDSKASIDRIDNVMASDREATARSLLSLQTDVNGNKAAINSLNQTFSNYQQATATQINGITATINGHTSAITTNAQAIANVNGDLNAMYSIKVAIDSNGNQYAAGMGIGVQNTPSGMQSQVLFVADRFAVMAQAGGAVSLPFVIQNGQTFINDAFFRDASIQFGKITDSLKSDNFVSGSAGAGWNLPKSGNAELNNVTIRGTVYATNGSFKGSVEATTFVGDIANIGVGADVVVSGATTATRAITFTDSSNSSLAKSALLEGLIYVSSLTGTTVVNIKLNINGNIRDLGNINVPSGNTGMWISVRHALRNITANTVTGTITVTGSGTASKSITSPTLTITRGTGSFS</sequence>
<accession>A0A2J0PDC3</accession>
<dbReference type="EMBL" id="NEEU01000028">
    <property type="protein sequence ID" value="PJD68108.1"/>
    <property type="molecule type" value="Genomic_DNA"/>
</dbReference>
<dbReference type="Pfam" id="PF09327">
    <property type="entry name" value="Phage_Tail_Tip"/>
    <property type="match status" value="1"/>
</dbReference>
<dbReference type="Proteomes" id="UP000230495">
    <property type="component" value="Unassembled WGS sequence"/>
</dbReference>
<feature type="domain" description="Tip attachment protein J Fn3-1" evidence="3">
    <location>
        <begin position="605"/>
        <end position="704"/>
    </location>
</feature>
<evidence type="ECO:0008006" key="8">
    <source>
        <dbReference type="Google" id="ProtNLM"/>
    </source>
</evidence>
<dbReference type="Pfam" id="PF24801">
    <property type="entry name" value="FNIII-A_GpJ"/>
    <property type="match status" value="1"/>
</dbReference>
<feature type="domain" description="Tip attachment protein J central straight fiber" evidence="1">
    <location>
        <begin position="1090"/>
        <end position="1229"/>
    </location>
</feature>
<evidence type="ECO:0000259" key="5">
    <source>
        <dbReference type="Pfam" id="PF24801"/>
    </source>
</evidence>
<dbReference type="InterPro" id="IPR055383">
    <property type="entry name" value="FN3-1_GpJ"/>
</dbReference>
<gene>
    <name evidence="6" type="ORF">B9Q37_23775</name>
</gene>
<dbReference type="InterPro" id="IPR055385">
    <property type="entry name" value="GpJ_HDII-ins2"/>
</dbReference>
<organism evidence="6">
    <name type="scientific">Enterobacter kobei</name>
    <dbReference type="NCBI Taxonomy" id="208224"/>
    <lineage>
        <taxon>Bacteria</taxon>
        <taxon>Pseudomonadati</taxon>
        <taxon>Pseudomonadota</taxon>
        <taxon>Gammaproteobacteria</taxon>
        <taxon>Enterobacterales</taxon>
        <taxon>Enterobacteriaceae</taxon>
        <taxon>Enterobacter</taxon>
        <taxon>Enterobacter cloacae complex</taxon>
    </lineage>
</organism>
<evidence type="ECO:0000259" key="4">
    <source>
        <dbReference type="Pfam" id="PF24489"/>
    </source>
</evidence>
<proteinExistence type="predicted"/>
<dbReference type="Pfam" id="PF13550">
    <property type="entry name" value="Phage-tail_3"/>
    <property type="match status" value="1"/>
</dbReference>
<evidence type="ECO:0000259" key="3">
    <source>
        <dbReference type="Pfam" id="PF24421"/>
    </source>
</evidence>
<evidence type="ECO:0000259" key="1">
    <source>
        <dbReference type="Pfam" id="PF09327"/>
    </source>
</evidence>
<evidence type="ECO:0000313" key="6">
    <source>
        <dbReference type="EMBL" id="PJD68108.1"/>
    </source>
</evidence>
<dbReference type="PANTHER" id="PTHR36251:SF2">
    <property type="entry name" value="GIFSY-2 PROPHAGE HOST SPECIFICITY PROTEIN J, PHAGE LAMBDA"/>
    <property type="match status" value="1"/>
</dbReference>
<feature type="domain" description="Tip attachment protein J" evidence="2">
    <location>
        <begin position="333"/>
        <end position="494"/>
    </location>
</feature>
<protein>
    <recommendedName>
        <fullName evidence="8">DUF1983 domain-containing protein</fullName>
    </recommendedName>
</protein>
<dbReference type="RefSeq" id="WP_100126969.1">
    <property type="nucleotide sequence ID" value="NZ_NEET01000025.1"/>
</dbReference>
<dbReference type="InterPro" id="IPR015406">
    <property type="entry name" value="GpJ_CSF"/>
</dbReference>
<dbReference type="InterPro" id="IPR036116">
    <property type="entry name" value="FN3_sf"/>
</dbReference>
<comment type="caution">
    <text evidence="6">The sequence shown here is derived from an EMBL/GenBank/DDBJ whole genome shotgun (WGS) entry which is preliminary data.</text>
</comment>
<feature type="domain" description="Tip attachment protein J second Ig-like" evidence="4">
    <location>
        <begin position="706"/>
        <end position="808"/>
    </location>
</feature>
<dbReference type="PANTHER" id="PTHR36251">
    <property type="entry name" value="FELS-1 PROPHAGE HOST SPECIFICITY PROTEIN-RELATED"/>
    <property type="match status" value="1"/>
</dbReference>
<dbReference type="SUPFAM" id="SSF49265">
    <property type="entry name" value="Fibronectin type III"/>
    <property type="match status" value="1"/>
</dbReference>
<name>A0A2J0PDC3_9ENTR</name>
<dbReference type="Pfam" id="PF24421">
    <property type="entry name" value="Ig_J"/>
    <property type="match status" value="1"/>
</dbReference>
<dbReference type="Pfam" id="PF24489">
    <property type="entry name" value="Ig_J_second"/>
    <property type="match status" value="1"/>
</dbReference>
<reference evidence="6 7" key="1">
    <citation type="journal article" date="2017" name="J. Antimicrob. Chemother.">
        <title>Characterization of the population structure, drug resistance mechanisms and plasmids of the community-associated Enterobacter cloacae complex in China.</title>
        <authorList>
            <person name="Zhou K."/>
            <person name="Yu W."/>
            <person name="Cao X."/>
            <person name="Shen P."/>
            <person name="Lu H."/>
            <person name="Luo Q."/>
            <person name="Rossen J.W.A."/>
            <person name="Xiao Y."/>
        </authorList>
    </citation>
    <scope>NUCLEOTIDE SEQUENCE [LARGE SCALE GENOMIC DNA]</scope>
    <source>
        <strain evidence="6">ECC1097</strain>
    </source>
</reference>
<dbReference type="InterPro" id="IPR053171">
    <property type="entry name" value="Viral_Tip_Attach_Protein"/>
</dbReference>
<feature type="domain" description="Tip attachment protein J HDII-ins2" evidence="5">
    <location>
        <begin position="87"/>
        <end position="211"/>
    </location>
</feature>
<dbReference type="OrthoDB" id="109844at2"/>
<dbReference type="InterPro" id="IPR057587">
    <property type="entry name" value="GpJ_Ig_second"/>
</dbReference>
<dbReference type="InterPro" id="IPR032876">
    <property type="entry name" value="J_dom"/>
</dbReference>
<evidence type="ECO:0000313" key="7">
    <source>
        <dbReference type="Proteomes" id="UP000230495"/>
    </source>
</evidence>
<evidence type="ECO:0000259" key="2">
    <source>
        <dbReference type="Pfam" id="PF13550"/>
    </source>
</evidence>